<dbReference type="NCBIfam" id="TIGR01317">
    <property type="entry name" value="GOGAT_sm_gam"/>
    <property type="match status" value="1"/>
</dbReference>
<keyword evidence="18" id="KW-0003">3Fe-4S</keyword>
<name>A0A915ECU1_9BILA</name>
<dbReference type="InterPro" id="IPR013785">
    <property type="entry name" value="Aldolase_TIM"/>
</dbReference>
<evidence type="ECO:0000256" key="5">
    <source>
        <dbReference type="ARBA" id="ARBA00004909"/>
    </source>
</evidence>
<feature type="region of interest" description="Disordered" evidence="21">
    <location>
        <begin position="1061"/>
        <end position="1092"/>
    </location>
</feature>
<dbReference type="InterPro" id="IPR028261">
    <property type="entry name" value="DPD_II"/>
</dbReference>
<keyword evidence="16" id="KW-0411">Iron-sulfur</keyword>
<dbReference type="InterPro" id="IPR051394">
    <property type="entry name" value="Glutamate_Synthase"/>
</dbReference>
<dbReference type="SUPFAM" id="SSF51905">
    <property type="entry name" value="FAD/NAD(P)-binding domain"/>
    <property type="match status" value="1"/>
</dbReference>
<dbReference type="SUPFAM" id="SSF69336">
    <property type="entry name" value="Alpha subunit of glutamate synthase, C-terminal domain"/>
    <property type="match status" value="1"/>
</dbReference>
<dbReference type="FunFam" id="3.20.20.70:FF:000314">
    <property type="entry name" value="Uncharacterized protein, isoform E"/>
    <property type="match status" value="1"/>
</dbReference>
<dbReference type="InterPro" id="IPR006982">
    <property type="entry name" value="Glu_synth_centr_N"/>
</dbReference>
<dbReference type="InterPro" id="IPR006005">
    <property type="entry name" value="Glut_synth_ssu1"/>
</dbReference>
<dbReference type="Gene3D" id="3.20.20.70">
    <property type="entry name" value="Aldolase class I"/>
    <property type="match status" value="2"/>
</dbReference>
<dbReference type="Pfam" id="PF04898">
    <property type="entry name" value="Glu_syn_central"/>
    <property type="match status" value="1"/>
</dbReference>
<dbReference type="GO" id="GO:0046872">
    <property type="term" value="F:metal ion binding"/>
    <property type="evidence" value="ECO:0007669"/>
    <property type="project" value="UniProtKB-KW"/>
</dbReference>
<dbReference type="Gene3D" id="3.50.50.60">
    <property type="entry name" value="FAD/NAD(P)-binding domain"/>
    <property type="match status" value="2"/>
</dbReference>
<feature type="domain" description="Glutamate synthase central-N" evidence="24">
    <location>
        <begin position="25"/>
        <end position="304"/>
    </location>
</feature>
<evidence type="ECO:0000313" key="27">
    <source>
        <dbReference type="Proteomes" id="UP000887574"/>
    </source>
</evidence>
<evidence type="ECO:0000313" key="28">
    <source>
        <dbReference type="WBParaSite" id="jg5314"/>
    </source>
</evidence>
<comment type="pathway">
    <text evidence="4">Energy metabolism; nitrogen metabolism.</text>
</comment>
<comment type="pathway">
    <text evidence="5">Nitrogen metabolism.</text>
</comment>
<protein>
    <recommendedName>
        <fullName evidence="19">glutamate synthase (NADH)</fullName>
        <ecNumber evidence="19">1.4.1.14</ecNumber>
    </recommendedName>
</protein>
<dbReference type="GO" id="GO:0016639">
    <property type="term" value="F:oxidoreductase activity, acting on the CH-NH2 group of donors, NAD or NADP as acceptor"/>
    <property type="evidence" value="ECO:0007669"/>
    <property type="project" value="InterPro"/>
</dbReference>
<evidence type="ECO:0000256" key="15">
    <source>
        <dbReference type="ARBA" id="ARBA00023004"/>
    </source>
</evidence>
<evidence type="ECO:0000256" key="21">
    <source>
        <dbReference type="SAM" id="MobiDB-lite"/>
    </source>
</evidence>
<evidence type="ECO:0000256" key="10">
    <source>
        <dbReference type="ARBA" id="ARBA00022643"/>
    </source>
</evidence>
<dbReference type="Gene3D" id="2.160.20.60">
    <property type="entry name" value="Glutamate synthase, alpha subunit, C-terminal domain"/>
    <property type="match status" value="1"/>
</dbReference>
<evidence type="ECO:0000256" key="2">
    <source>
        <dbReference type="ARBA" id="ARBA00001927"/>
    </source>
</evidence>
<feature type="compositionally biased region" description="Basic and acidic residues" evidence="21">
    <location>
        <begin position="1081"/>
        <end position="1092"/>
    </location>
</feature>
<feature type="domain" description="Glutamate synthase alpha subunit C-terminal" evidence="22">
    <location>
        <begin position="786"/>
        <end position="942"/>
    </location>
</feature>
<evidence type="ECO:0000256" key="16">
    <source>
        <dbReference type="ARBA" id="ARBA00023014"/>
    </source>
</evidence>
<sequence length="1597" mass="175853">MVGPSRVSNFKGVIIGRKLTNLNYRKEALGSMGNDAALACLSDYSPLLFSYSSNCLLSSVEDSVAKIKSLFQVTNPPIDPFREQIVMSLRCPIGPESNFLEPEFELQGRILLDQPVLSLVDLEVLKRTSYRGWRSKVIDIVYPARHDCRGLAPGHSHDILTLNEACGAALDGFQVIILSDRASNKDFVPVSSLLALGAVHQCLIKQRLRMKVALIVESGEVKQVHDFCVLLGYGADALCPYIVFETCYRLRCMGLIDKNLSDDVVFAGYKAGIERGIFKVMAKMGISTLHSYKGAQIFEIVGLSQEVVDRCFTNSISRLGGATFDILAAEAMRRHRIAYPNALDSDLYLYGDSKVLVSPGIYHWRDGGEKHVNEPISLAKLQAAARLNDSKYYQEYSVLPMWHSVYLNEVEPASEIVKRFVTGAMSFGSISWEAHTALAIAMNKIGAKSNTGEGGEKPERYKKDQPANNNIRSAIKQVASARFGVNSSYLANADELQIKMAQGAKPGEGGELPGHKVTKDIASTRKSTPGVGLISPPPHHDIYSIEDLAQLIYDLKCSNPRARISVKLVSEAGVGIVASGVAKGNADHITISGHDGGTGASSWTGIKHAGLPWELGVAETHQVLTMNNLRSRIVLQADGQIRTGRDVMIAALLGADEFGMSTAPLIVLGCTMMRKCHLNTCPVGIATQDPILRAKFEGKPEHVINFMFMVAEEVRYFLGKLGLRSLSEAVGRTDLLYANPNPMNKKATLLEFGNSILTNASNLFPGVDIRGGHMKQIHDIGELEKSIINEEINVMRYPFAGQSFCAFLAQGITVRLEGEANDYVGKGLSGGKVVVQPPRNAKYKSHENTLLGNVALYGATGGTAYFRGLAGQRFAVRNSGATAVVEGVGDHGCEYMTGGRVVILHCIGRNFAAAMSGGIAYIHTRDTNIARLMNMTTIDIDEPQKRIFQIFPRDYKRALQELELETKQVEKDAKDKENAAIEEQRKASNTLHMDDQVMANRTNRSYSMDYSIALEATLNSRRAIRKRSVIQHRRRKYSMSKNLRASDFAGFEATEDLQEVAAEKEEDEVDDFEADEVDSDDERHGKGRVSKDKNGDIENIVAAAMKVNEEELDKTRGFVKYRRQKIIYRPAEQRLNDWDEVVDYQAVRSNIREQAARCMDCGIPFCQGNTGCPLGNIIPKWNDYVFKNNWRQALEQLLQTNNFPEFTGRVCPAPCEGACCVGISSPPVTIKGIECAIIDYAFLQNWIVAQKPPARTGKNVAIIGSGPSAAAAQLNKVGHAVVVYERKNRIGGLLRYGIPQMKLDKFVIHPNTCIGKDVTANLLLEENDAVIVCTGSTTPRDIKIPNREAKGICFAMDFLEKSQRRRAGDDIGWEGLDPANKRIIVLGGGDTATDCIGTSLRLNAKSVRAFEILPKPADIRKPENPWPQWPLIFRMDYGHEEAKVRDGKDPRTYAISTKEFICETNAAGVKVLVGLKTVQIEWTKDDKGAWKMNEVEGSEETHECDLCILAMGFVGPEKEIIEQLKLSLDARSNISTPEEKYNASAAKVFAAGDCRRGQSLVVWAIHEGRQAARQVDHYLMGRTTLAGPGGIVMAPMR</sequence>
<comment type="cofactor">
    <cofactor evidence="1">
        <name>FMN</name>
        <dbReference type="ChEBI" id="CHEBI:58210"/>
    </cofactor>
</comment>
<keyword evidence="12" id="KW-0274">FAD</keyword>
<evidence type="ECO:0000256" key="17">
    <source>
        <dbReference type="ARBA" id="ARBA00023164"/>
    </source>
</evidence>
<comment type="pathway">
    <text evidence="6">Amino-acid biosynthesis; L-glutamate biosynthesis via GLT pathway; L-glutamate from 2-oxoglutarate and L-glutamine (NAD(+) route): step 1/1.</text>
</comment>
<keyword evidence="15" id="KW-0408">Iron</keyword>
<dbReference type="GO" id="GO:0016040">
    <property type="term" value="F:glutamate synthase (NADH) activity"/>
    <property type="evidence" value="ECO:0007669"/>
    <property type="project" value="UniProtKB-EC"/>
</dbReference>
<evidence type="ECO:0000256" key="14">
    <source>
        <dbReference type="ARBA" id="ARBA00023002"/>
    </source>
</evidence>
<dbReference type="InterPro" id="IPR023753">
    <property type="entry name" value="FAD/NAD-binding_dom"/>
</dbReference>
<evidence type="ECO:0000256" key="12">
    <source>
        <dbReference type="ARBA" id="ARBA00022827"/>
    </source>
</evidence>
<evidence type="ECO:0000256" key="4">
    <source>
        <dbReference type="ARBA" id="ARBA00004802"/>
    </source>
</evidence>
<evidence type="ECO:0000256" key="8">
    <source>
        <dbReference type="ARBA" id="ARBA00022605"/>
    </source>
</evidence>
<evidence type="ECO:0000256" key="1">
    <source>
        <dbReference type="ARBA" id="ARBA00001917"/>
    </source>
</evidence>
<keyword evidence="9" id="KW-0285">Flavoprotein</keyword>
<dbReference type="Gene3D" id="1.10.1060.10">
    <property type="entry name" value="Alpha-helical ferredoxin"/>
    <property type="match status" value="1"/>
</dbReference>
<keyword evidence="8" id="KW-0028">Amino-acid biosynthesis</keyword>
<dbReference type="InterPro" id="IPR036485">
    <property type="entry name" value="Glu_synth_asu_C_sf"/>
</dbReference>
<dbReference type="Proteomes" id="UP000887574">
    <property type="component" value="Unplaced"/>
</dbReference>
<proteinExistence type="inferred from homology"/>
<dbReference type="PANTHER" id="PTHR43100">
    <property type="entry name" value="GLUTAMATE SYNTHASE [NADPH] SMALL CHAIN"/>
    <property type="match status" value="1"/>
</dbReference>
<keyword evidence="27" id="KW-1185">Reference proteome</keyword>
<evidence type="ECO:0000256" key="9">
    <source>
        <dbReference type="ARBA" id="ARBA00022630"/>
    </source>
</evidence>
<keyword evidence="10" id="KW-0288">FMN</keyword>
<dbReference type="GO" id="GO:0051538">
    <property type="term" value="F:3 iron, 4 sulfur cluster binding"/>
    <property type="evidence" value="ECO:0007669"/>
    <property type="project" value="UniProtKB-KW"/>
</dbReference>
<evidence type="ECO:0000256" key="19">
    <source>
        <dbReference type="ARBA" id="ARBA00024383"/>
    </source>
</evidence>
<evidence type="ECO:0000256" key="7">
    <source>
        <dbReference type="ARBA" id="ARBA00009716"/>
    </source>
</evidence>
<evidence type="ECO:0000259" key="26">
    <source>
        <dbReference type="Pfam" id="PF14691"/>
    </source>
</evidence>
<feature type="compositionally biased region" description="Acidic residues" evidence="21">
    <location>
        <begin position="1061"/>
        <end position="1080"/>
    </location>
</feature>
<dbReference type="InterPro" id="IPR036188">
    <property type="entry name" value="FAD/NAD-bd_sf"/>
</dbReference>
<comment type="cofactor">
    <cofactor evidence="3">
        <name>FAD</name>
        <dbReference type="ChEBI" id="CHEBI:57692"/>
    </cofactor>
</comment>
<dbReference type="SUPFAM" id="SSF46548">
    <property type="entry name" value="alpha-helical ferredoxin"/>
    <property type="match status" value="1"/>
</dbReference>
<evidence type="ECO:0000256" key="6">
    <source>
        <dbReference type="ARBA" id="ARBA00004944"/>
    </source>
</evidence>
<comment type="cofactor">
    <cofactor evidence="2">
        <name>[3Fe-4S] cluster</name>
        <dbReference type="ChEBI" id="CHEBI:21137"/>
    </cofactor>
</comment>
<dbReference type="SUPFAM" id="SSF51395">
    <property type="entry name" value="FMN-linked oxidoreductases"/>
    <property type="match status" value="1"/>
</dbReference>
<evidence type="ECO:0000259" key="22">
    <source>
        <dbReference type="Pfam" id="PF01493"/>
    </source>
</evidence>
<dbReference type="Pfam" id="PF07992">
    <property type="entry name" value="Pyr_redox_2"/>
    <property type="match status" value="1"/>
</dbReference>
<feature type="domain" description="FAD/NAD(P)-binding" evidence="25">
    <location>
        <begin position="1326"/>
        <end position="1568"/>
    </location>
</feature>
<dbReference type="Pfam" id="PF01645">
    <property type="entry name" value="Glu_synthase"/>
    <property type="match status" value="1"/>
</dbReference>
<feature type="domain" description="Glutamate synthase" evidence="23">
    <location>
        <begin position="404"/>
        <end position="723"/>
    </location>
</feature>
<keyword evidence="17" id="KW-0314">Glutamate biosynthesis</keyword>
<dbReference type="Pfam" id="PF01493">
    <property type="entry name" value="GXGXG"/>
    <property type="match status" value="1"/>
</dbReference>
<dbReference type="InterPro" id="IPR002932">
    <property type="entry name" value="Glu_synthdom"/>
</dbReference>
<dbReference type="EC" id="1.4.1.14" evidence="19"/>
<reference evidence="28" key="1">
    <citation type="submission" date="2022-11" db="UniProtKB">
        <authorList>
            <consortium name="WormBaseParasite"/>
        </authorList>
    </citation>
    <scope>IDENTIFICATION</scope>
</reference>
<dbReference type="InterPro" id="IPR002489">
    <property type="entry name" value="Glu_synth_asu_C"/>
</dbReference>
<evidence type="ECO:0000256" key="18">
    <source>
        <dbReference type="ARBA" id="ARBA00023291"/>
    </source>
</evidence>
<accession>A0A915ECU1</accession>
<evidence type="ECO:0000256" key="3">
    <source>
        <dbReference type="ARBA" id="ARBA00001974"/>
    </source>
</evidence>
<dbReference type="InterPro" id="IPR009051">
    <property type="entry name" value="Helical_ferredxn"/>
</dbReference>
<evidence type="ECO:0000256" key="20">
    <source>
        <dbReference type="ARBA" id="ARBA00048867"/>
    </source>
</evidence>
<keyword evidence="11" id="KW-0479">Metal-binding</keyword>
<keyword evidence="14" id="KW-0560">Oxidoreductase</keyword>
<dbReference type="Pfam" id="PF14691">
    <property type="entry name" value="Fer4_20"/>
    <property type="match status" value="1"/>
</dbReference>
<organism evidence="27 28">
    <name type="scientific">Ditylenchus dipsaci</name>
    <dbReference type="NCBI Taxonomy" id="166011"/>
    <lineage>
        <taxon>Eukaryota</taxon>
        <taxon>Metazoa</taxon>
        <taxon>Ecdysozoa</taxon>
        <taxon>Nematoda</taxon>
        <taxon>Chromadorea</taxon>
        <taxon>Rhabditida</taxon>
        <taxon>Tylenchina</taxon>
        <taxon>Tylenchomorpha</taxon>
        <taxon>Sphaerularioidea</taxon>
        <taxon>Anguinidae</taxon>
        <taxon>Anguininae</taxon>
        <taxon>Ditylenchus</taxon>
    </lineage>
</organism>
<comment type="catalytic activity">
    <reaction evidence="20">
        <text>2 L-glutamate + NAD(+) = L-glutamine + 2-oxoglutarate + NADH + H(+)</text>
        <dbReference type="Rhea" id="RHEA:13753"/>
        <dbReference type="ChEBI" id="CHEBI:15378"/>
        <dbReference type="ChEBI" id="CHEBI:16810"/>
        <dbReference type="ChEBI" id="CHEBI:29985"/>
        <dbReference type="ChEBI" id="CHEBI:57540"/>
        <dbReference type="ChEBI" id="CHEBI:57945"/>
        <dbReference type="ChEBI" id="CHEBI:58359"/>
        <dbReference type="EC" id="1.4.1.14"/>
    </reaction>
</comment>
<dbReference type="PANTHER" id="PTHR43100:SF1">
    <property type="entry name" value="GLUTAMATE SYNTHASE [NADPH] SMALL CHAIN"/>
    <property type="match status" value="1"/>
</dbReference>
<comment type="similarity">
    <text evidence="7">Belongs to the glutamate synthase family.</text>
</comment>
<evidence type="ECO:0000259" key="25">
    <source>
        <dbReference type="Pfam" id="PF07992"/>
    </source>
</evidence>
<feature type="domain" description="Dihydroprymidine dehydrogenase" evidence="26">
    <location>
        <begin position="1137"/>
        <end position="1244"/>
    </location>
</feature>
<evidence type="ECO:0000259" key="24">
    <source>
        <dbReference type="Pfam" id="PF04898"/>
    </source>
</evidence>
<evidence type="ECO:0000256" key="13">
    <source>
        <dbReference type="ARBA" id="ARBA00022962"/>
    </source>
</evidence>
<dbReference type="GO" id="GO:0006537">
    <property type="term" value="P:glutamate biosynthetic process"/>
    <property type="evidence" value="ECO:0007669"/>
    <property type="project" value="UniProtKB-KW"/>
</dbReference>
<dbReference type="WBParaSite" id="jg5314">
    <property type="protein sequence ID" value="jg5314"/>
    <property type="gene ID" value="jg5314"/>
</dbReference>
<dbReference type="CDD" id="cd02808">
    <property type="entry name" value="GltS_FMN"/>
    <property type="match status" value="1"/>
</dbReference>
<evidence type="ECO:0000259" key="23">
    <source>
        <dbReference type="Pfam" id="PF01645"/>
    </source>
</evidence>
<evidence type="ECO:0000256" key="11">
    <source>
        <dbReference type="ARBA" id="ARBA00022723"/>
    </source>
</evidence>
<keyword evidence="13" id="KW-0315">Glutamine amidotransferase</keyword>